<accession>A0AAX3EQC8</accession>
<dbReference type="EMBL" id="CP101186">
    <property type="protein sequence ID" value="UYV99961.1"/>
    <property type="molecule type" value="Genomic_DNA"/>
</dbReference>
<dbReference type="InterPro" id="IPR024787">
    <property type="entry name" value="EcsC"/>
</dbReference>
<protein>
    <submittedName>
        <fullName evidence="1">EcsC family protein</fullName>
    </submittedName>
</protein>
<keyword evidence="1" id="KW-0614">Plasmid</keyword>
<gene>
    <name evidence="1" type="ORF">NL394_22245</name>
</gene>
<dbReference type="Proteomes" id="UP001163293">
    <property type="component" value="Plasmid unnamed1"/>
</dbReference>
<dbReference type="Pfam" id="PF12787">
    <property type="entry name" value="EcsC"/>
    <property type="match status" value="1"/>
</dbReference>
<evidence type="ECO:0000313" key="2">
    <source>
        <dbReference type="Proteomes" id="UP001163293"/>
    </source>
</evidence>
<proteinExistence type="predicted"/>
<dbReference type="PANTHER" id="PTHR41260">
    <property type="entry name" value="PROTEIN ECSC"/>
    <property type="match status" value="1"/>
</dbReference>
<evidence type="ECO:0000313" key="1">
    <source>
        <dbReference type="EMBL" id="UYV99961.1"/>
    </source>
</evidence>
<name>A0AAX3EQC8_PAEUR</name>
<keyword evidence="2" id="KW-1185">Reference proteome</keyword>
<dbReference type="PANTHER" id="PTHR41260:SF1">
    <property type="entry name" value="PROTEIN ECSC"/>
    <property type="match status" value="1"/>
</dbReference>
<geneLocation type="plasmid" evidence="1 2">
    <name>unnamed1</name>
</geneLocation>
<sequence length="376" mass="39344">MTEPSDYELDAWNNIQRFKGRPISQALRNAGEQVAVSAEEIGKRATRYLENHPEAHSVVARGQKIAAKSAQAVSTGARKAKDSIPDGISDWGGAAFGSMRQTAGRISRAGLSPKQVVAKHKKSGHDVTRLADLRHLDLEQIDAVRGRGMSWGYPLAAALSGAGAGLVISGGELAVPVTGGAAAAPSGAVIAGAFVGDAALVLGLASRSVGHISLLYGYDPEEPAEKLFVMSVVNAGTAMSASAKTAAMADISRLTQALVRGKNWATLLDISLVAQVSRKFAEKFTFRLTKQGLSKVVPAAGIVLGGAFNWATLESIVDVANIEYRKRFLLEKYPHLANDDAAGSFSDVDQDAAQDGDDEGISVLGELAETGGPDLR</sequence>
<dbReference type="AlphaFoldDB" id="A0AAX3EQC8"/>
<organism evidence="1 2">
    <name type="scientific">Paenarthrobacter ureafaciens</name>
    <dbReference type="NCBI Taxonomy" id="37931"/>
    <lineage>
        <taxon>Bacteria</taxon>
        <taxon>Bacillati</taxon>
        <taxon>Actinomycetota</taxon>
        <taxon>Actinomycetes</taxon>
        <taxon>Micrococcales</taxon>
        <taxon>Micrococcaceae</taxon>
        <taxon>Paenarthrobacter</taxon>
    </lineage>
</organism>
<dbReference type="RefSeq" id="WP_264398852.1">
    <property type="nucleotide sequence ID" value="NZ_CP101181.1"/>
</dbReference>
<reference evidence="1" key="1">
    <citation type="submission" date="2022-07" db="EMBL/GenBank/DDBJ databases">
        <authorList>
            <person name="Wu T."/>
        </authorList>
    </citation>
    <scope>NUCLEOTIDE SEQUENCE</scope>
    <source>
        <strain evidence="1">SD-1</strain>
        <plasmid evidence="1">unnamed1</plasmid>
    </source>
</reference>